<organism evidence="5 6">
    <name type="scientific">Venturia nashicola</name>
    <dbReference type="NCBI Taxonomy" id="86259"/>
    <lineage>
        <taxon>Eukaryota</taxon>
        <taxon>Fungi</taxon>
        <taxon>Dikarya</taxon>
        <taxon>Ascomycota</taxon>
        <taxon>Pezizomycotina</taxon>
        <taxon>Dothideomycetes</taxon>
        <taxon>Pleosporomycetidae</taxon>
        <taxon>Venturiales</taxon>
        <taxon>Venturiaceae</taxon>
        <taxon>Venturia</taxon>
    </lineage>
</organism>
<feature type="signal peptide" evidence="3">
    <location>
        <begin position="1"/>
        <end position="22"/>
    </location>
</feature>
<dbReference type="PANTHER" id="PTHR46640:SF1">
    <property type="entry name" value="FUNGAL LIPASE-LIKE DOMAIN-CONTAINING PROTEIN-RELATED"/>
    <property type="match status" value="1"/>
</dbReference>
<evidence type="ECO:0000259" key="4">
    <source>
        <dbReference type="Pfam" id="PF01764"/>
    </source>
</evidence>
<dbReference type="GO" id="GO:0016787">
    <property type="term" value="F:hydrolase activity"/>
    <property type="evidence" value="ECO:0007669"/>
    <property type="project" value="UniProtKB-KW"/>
</dbReference>
<proteinExistence type="predicted"/>
<evidence type="ECO:0000313" key="5">
    <source>
        <dbReference type="EMBL" id="TID27643.1"/>
    </source>
</evidence>
<keyword evidence="2" id="KW-0378">Hydrolase</keyword>
<accession>A0A4Z1PF98</accession>
<dbReference type="PROSITE" id="PS51257">
    <property type="entry name" value="PROKAR_LIPOPROTEIN"/>
    <property type="match status" value="1"/>
</dbReference>
<dbReference type="AlphaFoldDB" id="A0A4Z1PF98"/>
<dbReference type="Gene3D" id="3.40.50.1820">
    <property type="entry name" value="alpha/beta hydrolase"/>
    <property type="match status" value="1"/>
</dbReference>
<dbReference type="InterPro" id="IPR002921">
    <property type="entry name" value="Fungal_lipase-type"/>
</dbReference>
<dbReference type="STRING" id="86259.A0A4Z1PF98"/>
<dbReference type="CDD" id="cd00519">
    <property type="entry name" value="Lipase_3"/>
    <property type="match status" value="1"/>
</dbReference>
<sequence length="362" mass="40040">MRRNWTAILGACSCLFTAAACASTPAQIPLVLQHVKTNRTVSPELFADLEELSRVVDIAYCVGGFGLGIERPFECPSRCGDFESFELVTTWNTGPLLSDSCGFIALSHAPAAPRIIIAFRGTYSMTNTIADLSTVPQEYVPYPGDGGGDNDHDEPKCMNCTVHTGFYTSWRHTRNEILPHMLLALKKYPGYNVTLVGHSLGGAVATFAGLEMLARGMNPTITTFGEPRIGNQALADYVDIRFGLSNNRTTTALQGQQRFRRVTHVDDPVPLLPLEEWGYVPHGGEIFISKPDLPPNIEDVHYCDGSEDPDCLTGPELEGGLWRVPTRFKLWQLFFAHRDYFWRLGLCVPLDIGYWTGHGGKE</sequence>
<dbReference type="Proteomes" id="UP000298493">
    <property type="component" value="Unassembled WGS sequence"/>
</dbReference>
<keyword evidence="6" id="KW-1185">Reference proteome</keyword>
<evidence type="ECO:0000313" key="6">
    <source>
        <dbReference type="Proteomes" id="UP000298493"/>
    </source>
</evidence>
<dbReference type="InterPro" id="IPR051299">
    <property type="entry name" value="AB_hydrolase_lip/est"/>
</dbReference>
<dbReference type="Pfam" id="PF01764">
    <property type="entry name" value="Lipase_3"/>
    <property type="match status" value="1"/>
</dbReference>
<dbReference type="SUPFAM" id="SSF53474">
    <property type="entry name" value="alpha/beta-Hydrolases"/>
    <property type="match status" value="1"/>
</dbReference>
<dbReference type="EMBL" id="SNSC02000001">
    <property type="protein sequence ID" value="TID27643.1"/>
    <property type="molecule type" value="Genomic_DNA"/>
</dbReference>
<evidence type="ECO:0000256" key="1">
    <source>
        <dbReference type="ARBA" id="ARBA00022729"/>
    </source>
</evidence>
<dbReference type="InterPro" id="IPR029058">
    <property type="entry name" value="AB_hydrolase_fold"/>
</dbReference>
<evidence type="ECO:0000256" key="2">
    <source>
        <dbReference type="ARBA" id="ARBA00022801"/>
    </source>
</evidence>
<gene>
    <name evidence="5" type="ORF">E6O75_ATG00410</name>
</gene>
<name>A0A4Z1PF98_9PEZI</name>
<evidence type="ECO:0000256" key="3">
    <source>
        <dbReference type="SAM" id="SignalP"/>
    </source>
</evidence>
<reference evidence="5 6" key="1">
    <citation type="submission" date="2019-04" db="EMBL/GenBank/DDBJ databases">
        <title>High contiguity whole genome sequence and gene annotation resource for two Venturia nashicola isolates.</title>
        <authorList>
            <person name="Prokchorchik M."/>
            <person name="Won K."/>
            <person name="Lee Y."/>
            <person name="Choi E.D."/>
            <person name="Segonzac C."/>
            <person name="Sohn K.H."/>
        </authorList>
    </citation>
    <scope>NUCLEOTIDE SEQUENCE [LARGE SCALE GENOMIC DNA]</scope>
    <source>
        <strain evidence="5 6">PRI2</strain>
    </source>
</reference>
<feature type="domain" description="Fungal lipase-type" evidence="4">
    <location>
        <begin position="116"/>
        <end position="275"/>
    </location>
</feature>
<protein>
    <submittedName>
        <fullName evidence="5">ABC transporter G family member 19</fullName>
    </submittedName>
</protein>
<dbReference type="GO" id="GO:0006629">
    <property type="term" value="P:lipid metabolic process"/>
    <property type="evidence" value="ECO:0007669"/>
    <property type="project" value="InterPro"/>
</dbReference>
<comment type="caution">
    <text evidence="5">The sequence shown here is derived from an EMBL/GenBank/DDBJ whole genome shotgun (WGS) entry which is preliminary data.</text>
</comment>
<feature type="chain" id="PRO_5021411003" evidence="3">
    <location>
        <begin position="23"/>
        <end position="362"/>
    </location>
</feature>
<dbReference type="PANTHER" id="PTHR46640">
    <property type="entry name" value="TRIACYLGLYCEROL LIPASE, PUTATIVE (AFU_ORTHOLOGUE AFUA_6G06510)-RELATED"/>
    <property type="match status" value="1"/>
</dbReference>
<keyword evidence="1 3" id="KW-0732">Signal</keyword>